<dbReference type="Pfam" id="PF02915">
    <property type="entry name" value="Rubrerythrin"/>
    <property type="match status" value="1"/>
</dbReference>
<feature type="domain" description="Rubrerythrin diiron-binding" evidence="1">
    <location>
        <begin position="7"/>
        <end position="51"/>
    </location>
</feature>
<proteinExistence type="predicted"/>
<keyword evidence="3" id="KW-1185">Reference proteome</keyword>
<dbReference type="GO" id="GO:0016491">
    <property type="term" value="F:oxidoreductase activity"/>
    <property type="evidence" value="ECO:0007669"/>
    <property type="project" value="InterPro"/>
</dbReference>
<reference evidence="3" key="1">
    <citation type="submission" date="2017-01" db="EMBL/GenBank/DDBJ databases">
        <authorList>
            <person name="Varghese N."/>
            <person name="Submissions S."/>
        </authorList>
    </citation>
    <scope>NUCLEOTIDE SEQUENCE [LARGE SCALE GENOMIC DNA]</scope>
    <source>
        <strain evidence="3">ATCC 51758</strain>
    </source>
</reference>
<dbReference type="STRING" id="34027.SAMN05421829_110160"/>
<dbReference type="Proteomes" id="UP000186819">
    <property type="component" value="Unassembled WGS sequence"/>
</dbReference>
<evidence type="ECO:0000259" key="1">
    <source>
        <dbReference type="Pfam" id="PF02915"/>
    </source>
</evidence>
<dbReference type="CDD" id="cd01045">
    <property type="entry name" value="Ferritin_like_AB"/>
    <property type="match status" value="1"/>
</dbReference>
<organism evidence="2 3">
    <name type="scientific">Aromatoleum tolulyticum</name>
    <dbReference type="NCBI Taxonomy" id="34027"/>
    <lineage>
        <taxon>Bacteria</taxon>
        <taxon>Pseudomonadati</taxon>
        <taxon>Pseudomonadota</taxon>
        <taxon>Betaproteobacteria</taxon>
        <taxon>Rhodocyclales</taxon>
        <taxon>Rhodocyclaceae</taxon>
        <taxon>Aromatoleum</taxon>
    </lineage>
</organism>
<dbReference type="RefSeq" id="WP_076603097.1">
    <property type="nucleotide sequence ID" value="NZ_FTMD01000010.1"/>
</dbReference>
<dbReference type="OrthoDB" id="8561818at2"/>
<gene>
    <name evidence="2" type="ORF">SAMN05421829_110160</name>
</gene>
<dbReference type="SUPFAM" id="SSF47240">
    <property type="entry name" value="Ferritin-like"/>
    <property type="match status" value="1"/>
</dbReference>
<dbReference type="AlphaFoldDB" id="A0A1N6YNV2"/>
<dbReference type="EMBL" id="FTMD01000010">
    <property type="protein sequence ID" value="SIR16284.1"/>
    <property type="molecule type" value="Genomic_DNA"/>
</dbReference>
<dbReference type="InterPro" id="IPR009078">
    <property type="entry name" value="Ferritin-like_SF"/>
</dbReference>
<dbReference type="InterPro" id="IPR012347">
    <property type="entry name" value="Ferritin-like"/>
</dbReference>
<accession>A0A1N6YNV2</accession>
<dbReference type="Gene3D" id="1.20.1260.10">
    <property type="match status" value="1"/>
</dbReference>
<evidence type="ECO:0000313" key="3">
    <source>
        <dbReference type="Proteomes" id="UP000186819"/>
    </source>
</evidence>
<dbReference type="InterPro" id="IPR003251">
    <property type="entry name" value="Rr_diiron-bd_dom"/>
</dbReference>
<dbReference type="GO" id="GO:0046872">
    <property type="term" value="F:metal ion binding"/>
    <property type="evidence" value="ECO:0007669"/>
    <property type="project" value="InterPro"/>
</dbReference>
<protein>
    <submittedName>
        <fullName evidence="2">Rubrerythrin</fullName>
    </submittedName>
</protein>
<name>A0A1N6YNV2_9RHOO</name>
<evidence type="ECO:0000313" key="2">
    <source>
        <dbReference type="EMBL" id="SIR16284.1"/>
    </source>
</evidence>
<sequence>MNDIHVFLAHAVRLEAEAARRFEELAEQMRSAGNAEVQDFFKQMAEFSRRHLAEATARSGFRPLPDLQPDEFQWPDGTSPETAAWSGVDGMMGVEDALQLALESERAGHAFYAMIATNTTNPRVKAAADEFTQEEAEHVAELERWVLRYGVPG</sequence>